<keyword evidence="6" id="KW-1185">Reference proteome</keyword>
<keyword evidence="3" id="KW-0804">Transcription</keyword>
<dbReference type="PROSITE" id="PS50932">
    <property type="entry name" value="HTH_LACI_2"/>
    <property type="match status" value="1"/>
</dbReference>
<dbReference type="InterPro" id="IPR000843">
    <property type="entry name" value="HTH_LacI"/>
</dbReference>
<reference evidence="5 6" key="1">
    <citation type="submission" date="2019-07" db="EMBL/GenBank/DDBJ databases">
        <title>Genomic Encyclopedia of Type Strains, Phase III (KMG-III): the genomes of soil and plant-associated and newly described type strains.</title>
        <authorList>
            <person name="Whitman W."/>
        </authorList>
    </citation>
    <scope>NUCLEOTIDE SEQUENCE [LARGE SCALE GENOMIC DNA]</scope>
    <source>
        <strain evidence="5 6">BL24</strain>
    </source>
</reference>
<comment type="caution">
    <text evidence="5">The sequence shown here is derived from an EMBL/GenBank/DDBJ whole genome shotgun (WGS) entry which is preliminary data.</text>
</comment>
<dbReference type="InterPro" id="IPR028082">
    <property type="entry name" value="Peripla_BP_I"/>
</dbReference>
<evidence type="ECO:0000313" key="5">
    <source>
        <dbReference type="EMBL" id="TYP69172.1"/>
    </source>
</evidence>
<dbReference type="Pfam" id="PF13377">
    <property type="entry name" value="Peripla_BP_3"/>
    <property type="match status" value="1"/>
</dbReference>
<protein>
    <submittedName>
        <fullName evidence="5">LacI family transcriptional regulator</fullName>
    </submittedName>
</protein>
<organism evidence="5 6">
    <name type="scientific">Paenibacillus methanolicus</name>
    <dbReference type="NCBI Taxonomy" id="582686"/>
    <lineage>
        <taxon>Bacteria</taxon>
        <taxon>Bacillati</taxon>
        <taxon>Bacillota</taxon>
        <taxon>Bacilli</taxon>
        <taxon>Bacillales</taxon>
        <taxon>Paenibacillaceae</taxon>
        <taxon>Paenibacillus</taxon>
    </lineage>
</organism>
<feature type="domain" description="HTH lacI-type" evidence="4">
    <location>
        <begin position="1"/>
        <end position="42"/>
    </location>
</feature>
<dbReference type="Proteomes" id="UP000323257">
    <property type="component" value="Unassembled WGS sequence"/>
</dbReference>
<evidence type="ECO:0000256" key="2">
    <source>
        <dbReference type="ARBA" id="ARBA00023125"/>
    </source>
</evidence>
<name>A0A5S5BSK7_9BACL</name>
<evidence type="ECO:0000259" key="4">
    <source>
        <dbReference type="PROSITE" id="PS50932"/>
    </source>
</evidence>
<dbReference type="GO" id="GO:0003700">
    <property type="term" value="F:DNA-binding transcription factor activity"/>
    <property type="evidence" value="ECO:0007669"/>
    <property type="project" value="TreeGrafter"/>
</dbReference>
<dbReference type="Gene3D" id="3.40.50.2300">
    <property type="match status" value="2"/>
</dbReference>
<dbReference type="InterPro" id="IPR046335">
    <property type="entry name" value="LacI/GalR-like_sensor"/>
</dbReference>
<keyword evidence="1" id="KW-0805">Transcription regulation</keyword>
<proteinExistence type="predicted"/>
<dbReference type="EMBL" id="VNHS01000016">
    <property type="protein sequence ID" value="TYP69172.1"/>
    <property type="molecule type" value="Genomic_DNA"/>
</dbReference>
<gene>
    <name evidence="5" type="ORF">BCM02_11648</name>
</gene>
<dbReference type="GO" id="GO:0000976">
    <property type="term" value="F:transcription cis-regulatory region binding"/>
    <property type="evidence" value="ECO:0007669"/>
    <property type="project" value="TreeGrafter"/>
</dbReference>
<dbReference type="PROSITE" id="PS00356">
    <property type="entry name" value="HTH_LACI_1"/>
    <property type="match status" value="1"/>
</dbReference>
<dbReference type="InterPro" id="IPR010982">
    <property type="entry name" value="Lambda_DNA-bd_dom_sf"/>
</dbReference>
<dbReference type="AlphaFoldDB" id="A0A5S5BSK7"/>
<keyword evidence="2" id="KW-0238">DNA-binding</keyword>
<accession>A0A5S5BSK7</accession>
<evidence type="ECO:0000313" key="6">
    <source>
        <dbReference type="Proteomes" id="UP000323257"/>
    </source>
</evidence>
<dbReference type="Pfam" id="PF00356">
    <property type="entry name" value="LacI"/>
    <property type="match status" value="1"/>
</dbReference>
<dbReference type="CDD" id="cd01392">
    <property type="entry name" value="HTH_LacI"/>
    <property type="match status" value="1"/>
</dbReference>
<dbReference type="SUPFAM" id="SSF47413">
    <property type="entry name" value="lambda repressor-like DNA-binding domains"/>
    <property type="match status" value="1"/>
</dbReference>
<evidence type="ECO:0000256" key="1">
    <source>
        <dbReference type="ARBA" id="ARBA00023015"/>
    </source>
</evidence>
<dbReference type="PANTHER" id="PTHR30146:SF109">
    <property type="entry name" value="HTH-TYPE TRANSCRIPTIONAL REGULATOR GALS"/>
    <property type="match status" value="1"/>
</dbReference>
<dbReference type="SUPFAM" id="SSF53822">
    <property type="entry name" value="Periplasmic binding protein-like I"/>
    <property type="match status" value="1"/>
</dbReference>
<dbReference type="RefSeq" id="WP_187434522.1">
    <property type="nucleotide sequence ID" value="NZ_VNHS01000016.1"/>
</dbReference>
<dbReference type="Gene3D" id="1.10.260.40">
    <property type="entry name" value="lambda repressor-like DNA-binding domains"/>
    <property type="match status" value="1"/>
</dbReference>
<dbReference type="SMART" id="SM00354">
    <property type="entry name" value="HTH_LACI"/>
    <property type="match status" value="1"/>
</dbReference>
<evidence type="ECO:0000256" key="3">
    <source>
        <dbReference type="ARBA" id="ARBA00023163"/>
    </source>
</evidence>
<dbReference type="PANTHER" id="PTHR30146">
    <property type="entry name" value="LACI-RELATED TRANSCRIPTIONAL REPRESSOR"/>
    <property type="match status" value="1"/>
</dbReference>
<dbReference type="CDD" id="cd06267">
    <property type="entry name" value="PBP1_LacI_sugar_binding-like"/>
    <property type="match status" value="1"/>
</dbReference>
<sequence>MKLKEIAKKANVSISTVSRIINNQGNFSEETRRKVLEIANEHLTPGVSPSKLAGIPYHIAVIVPGTNDFFDNDPSTSADLNHLKEEFEAYGHQIQIVKHSADAPSSPAYRYLTEEKADAALIFDPMANDKLVEELERLGIPYLLTNGRTYKSGHNYIDYDNRKGAYEVIRYLHGLGHRKIGIIAGPRNHLVNVNRLDGCKDAFRDFKLPWVDAAVAMGAFDPAHGYEAVKQLMREDPSITAIFTFNDILAFGAMKGLAEMNIRIPADVSLVGFDDVKLSEFMVPPLTTVRRFRYDISSLIVKVLVELIANKNISEVQISLKTELIERESCAGVAPMA</sequence>